<gene>
    <name evidence="1" type="ORF">SAMN05421510_11083</name>
</gene>
<evidence type="ECO:0000313" key="2">
    <source>
        <dbReference type="Proteomes" id="UP000181998"/>
    </source>
</evidence>
<accession>A0A1H9HG64</accession>
<dbReference type="Proteomes" id="UP000181998">
    <property type="component" value="Unassembled WGS sequence"/>
</dbReference>
<dbReference type="AlphaFoldDB" id="A0A1H9HG64"/>
<evidence type="ECO:0000313" key="1">
    <source>
        <dbReference type="EMBL" id="SEQ61351.1"/>
    </source>
</evidence>
<reference evidence="1 2" key="1">
    <citation type="submission" date="2016-10" db="EMBL/GenBank/DDBJ databases">
        <authorList>
            <person name="de Groot N.N."/>
        </authorList>
    </citation>
    <scope>NUCLEOTIDE SEQUENCE [LARGE SCALE GENOMIC DNA]</scope>
    <source>
        <strain evidence="1 2">Nm9</strain>
    </source>
</reference>
<name>A0A1H9HG64_9PROT</name>
<protein>
    <submittedName>
        <fullName evidence="1">Uncharacterized protein</fullName>
    </submittedName>
</protein>
<dbReference type="EMBL" id="FOFX01000108">
    <property type="protein sequence ID" value="SEQ61351.1"/>
    <property type="molecule type" value="Genomic_DNA"/>
</dbReference>
<sequence length="46" mass="5365">MFIQNNIRLLNFTDIYQHIHGRPLSAKLSVNDFEQVKIAAIHPDFV</sequence>
<proteinExistence type="predicted"/>
<organism evidence="1 2">
    <name type="scientific">Nitrosomonas ureae</name>
    <dbReference type="NCBI Taxonomy" id="44577"/>
    <lineage>
        <taxon>Bacteria</taxon>
        <taxon>Pseudomonadati</taxon>
        <taxon>Pseudomonadota</taxon>
        <taxon>Betaproteobacteria</taxon>
        <taxon>Nitrosomonadales</taxon>
        <taxon>Nitrosomonadaceae</taxon>
        <taxon>Nitrosomonas</taxon>
    </lineage>
</organism>